<name>A0ABW6AX39_9SPHI</name>
<dbReference type="PANTHER" id="PTHR33990:SF2">
    <property type="entry name" value="PHNB-LIKE DOMAIN-CONTAINING PROTEIN"/>
    <property type="match status" value="1"/>
</dbReference>
<organism evidence="2 3">
    <name type="scientific">Olivibacter jilunii</name>
    <dbReference type="NCBI Taxonomy" id="985016"/>
    <lineage>
        <taxon>Bacteria</taxon>
        <taxon>Pseudomonadati</taxon>
        <taxon>Bacteroidota</taxon>
        <taxon>Sphingobacteriia</taxon>
        <taxon>Sphingobacteriales</taxon>
        <taxon>Sphingobacteriaceae</taxon>
        <taxon>Olivibacter</taxon>
    </lineage>
</organism>
<dbReference type="PANTHER" id="PTHR33990">
    <property type="entry name" value="PROTEIN YJDN-RELATED"/>
    <property type="match status" value="1"/>
</dbReference>
<evidence type="ECO:0000313" key="3">
    <source>
        <dbReference type="Proteomes" id="UP001597560"/>
    </source>
</evidence>
<keyword evidence="3" id="KW-1185">Reference proteome</keyword>
<dbReference type="InterPro" id="IPR028973">
    <property type="entry name" value="PhnB-like"/>
</dbReference>
<dbReference type="Proteomes" id="UP001597560">
    <property type="component" value="Unassembled WGS sequence"/>
</dbReference>
<dbReference type="SUPFAM" id="SSF54593">
    <property type="entry name" value="Glyoxalase/Bleomycin resistance protein/Dihydroxybiphenyl dioxygenase"/>
    <property type="match status" value="1"/>
</dbReference>
<evidence type="ECO:0000259" key="1">
    <source>
        <dbReference type="Pfam" id="PF06983"/>
    </source>
</evidence>
<sequence>MTKNYDKLVFEKEAEEAVRFYTSIFKNSKIESIARYTEEGFEHHREPAGSMMTIEFTLDGQEFLALNAGPIFNEAISLIVNCEDQNEVDYYWKRLCEGGDEKAQVCGWLKDKFGVSWQVASLVLNEMILDPDVVKVNRVLKAMFQMKKINIAELEAAYGK</sequence>
<dbReference type="PIRSF" id="PIRSF021700">
    <property type="entry name" value="3_dmu_93_MTrfase"/>
    <property type="match status" value="1"/>
</dbReference>
<feature type="domain" description="PhnB-like" evidence="1">
    <location>
        <begin position="4"/>
        <end position="119"/>
    </location>
</feature>
<dbReference type="RefSeq" id="WP_377608899.1">
    <property type="nucleotide sequence ID" value="NZ_JBHUPA010000001.1"/>
</dbReference>
<dbReference type="Pfam" id="PF06983">
    <property type="entry name" value="3-dmu-9_3-mt"/>
    <property type="match status" value="1"/>
</dbReference>
<reference evidence="3" key="1">
    <citation type="journal article" date="2019" name="Int. J. Syst. Evol. Microbiol.">
        <title>The Global Catalogue of Microorganisms (GCM) 10K type strain sequencing project: providing services to taxonomists for standard genome sequencing and annotation.</title>
        <authorList>
            <consortium name="The Broad Institute Genomics Platform"/>
            <consortium name="The Broad Institute Genome Sequencing Center for Infectious Disease"/>
            <person name="Wu L."/>
            <person name="Ma J."/>
        </authorList>
    </citation>
    <scope>NUCLEOTIDE SEQUENCE [LARGE SCALE GENOMIC DNA]</scope>
    <source>
        <strain evidence="3">KCTC 23098</strain>
    </source>
</reference>
<dbReference type="EMBL" id="JBHUPA010000001">
    <property type="protein sequence ID" value="MFD2960301.1"/>
    <property type="molecule type" value="Genomic_DNA"/>
</dbReference>
<proteinExistence type="predicted"/>
<protein>
    <submittedName>
        <fullName evidence="2">VOC family protein</fullName>
    </submittedName>
</protein>
<dbReference type="InterPro" id="IPR009725">
    <property type="entry name" value="3_dmu_93_MTrfase"/>
</dbReference>
<gene>
    <name evidence="2" type="ORF">ACFS6J_00795</name>
</gene>
<evidence type="ECO:0000313" key="2">
    <source>
        <dbReference type="EMBL" id="MFD2960301.1"/>
    </source>
</evidence>
<comment type="caution">
    <text evidence="2">The sequence shown here is derived from an EMBL/GenBank/DDBJ whole genome shotgun (WGS) entry which is preliminary data.</text>
</comment>
<accession>A0ABW6AX39</accession>
<dbReference type="CDD" id="cd06588">
    <property type="entry name" value="PhnB_like"/>
    <property type="match status" value="1"/>
</dbReference>
<dbReference type="InterPro" id="IPR029068">
    <property type="entry name" value="Glyas_Bleomycin-R_OHBP_Dase"/>
</dbReference>
<dbReference type="Gene3D" id="3.10.180.10">
    <property type="entry name" value="2,3-Dihydroxybiphenyl 1,2-Dioxygenase, domain 1"/>
    <property type="match status" value="1"/>
</dbReference>